<dbReference type="PANTHER" id="PTHR33570:SF10">
    <property type="entry name" value="GAMMA-CARBOXYMUCONOLACTONE DECARBOXYLASE"/>
    <property type="match status" value="1"/>
</dbReference>
<dbReference type="Gene3D" id="1.20.1290.10">
    <property type="entry name" value="AhpD-like"/>
    <property type="match status" value="2"/>
</dbReference>
<dbReference type="InterPro" id="IPR003779">
    <property type="entry name" value="CMD-like"/>
</dbReference>
<evidence type="ECO:0000313" key="3">
    <source>
        <dbReference type="Proteomes" id="UP001501747"/>
    </source>
</evidence>
<dbReference type="Proteomes" id="UP001501747">
    <property type="component" value="Unassembled WGS sequence"/>
</dbReference>
<dbReference type="Pfam" id="PF02627">
    <property type="entry name" value="CMD"/>
    <property type="match status" value="2"/>
</dbReference>
<feature type="domain" description="Carboxymuconolactone decarboxylase-like" evidence="1">
    <location>
        <begin position="113"/>
        <end position="172"/>
    </location>
</feature>
<organism evidence="2 3">
    <name type="scientific">Allokutzneria multivorans</name>
    <dbReference type="NCBI Taxonomy" id="1142134"/>
    <lineage>
        <taxon>Bacteria</taxon>
        <taxon>Bacillati</taxon>
        <taxon>Actinomycetota</taxon>
        <taxon>Actinomycetes</taxon>
        <taxon>Pseudonocardiales</taxon>
        <taxon>Pseudonocardiaceae</taxon>
        <taxon>Allokutzneria</taxon>
    </lineage>
</organism>
<dbReference type="RefSeq" id="WP_344879548.1">
    <property type="nucleotide sequence ID" value="NZ_BAABAL010000018.1"/>
</dbReference>
<feature type="domain" description="Carboxymuconolactone decarboxylase-like" evidence="1">
    <location>
        <begin position="37"/>
        <end position="105"/>
    </location>
</feature>
<proteinExistence type="predicted"/>
<evidence type="ECO:0000313" key="2">
    <source>
        <dbReference type="EMBL" id="GAA4020841.1"/>
    </source>
</evidence>
<keyword evidence="3" id="KW-1185">Reference proteome</keyword>
<sequence length="180" mass="18566">MGNYDRGLALLRELGGADEPAVLELFHRIGADDFGAEAVAYVYGGVYQRAGLSLAQRQLITVGALAAVGFAEAQLRFHLAAARNVGCSGRQLREALELVGSTAAAEAGLGDEGSGLDDQDRHLVALAAYTALGGVAPELDEHVRAVGDDKAAVEAVLHLSVYVGFPAALNALTRIAAARG</sequence>
<gene>
    <name evidence="2" type="ORF">GCM10022247_51180</name>
</gene>
<name>A0ABP7T4P7_9PSEU</name>
<dbReference type="PANTHER" id="PTHR33570">
    <property type="entry name" value="4-CARBOXYMUCONOLACTONE DECARBOXYLASE FAMILY PROTEIN"/>
    <property type="match status" value="1"/>
</dbReference>
<dbReference type="InterPro" id="IPR029032">
    <property type="entry name" value="AhpD-like"/>
</dbReference>
<evidence type="ECO:0000259" key="1">
    <source>
        <dbReference type="Pfam" id="PF02627"/>
    </source>
</evidence>
<reference evidence="3" key="1">
    <citation type="journal article" date="2019" name="Int. J. Syst. Evol. Microbiol.">
        <title>The Global Catalogue of Microorganisms (GCM) 10K type strain sequencing project: providing services to taxonomists for standard genome sequencing and annotation.</title>
        <authorList>
            <consortium name="The Broad Institute Genomics Platform"/>
            <consortium name="The Broad Institute Genome Sequencing Center for Infectious Disease"/>
            <person name="Wu L."/>
            <person name="Ma J."/>
        </authorList>
    </citation>
    <scope>NUCLEOTIDE SEQUENCE [LARGE SCALE GENOMIC DNA]</scope>
    <source>
        <strain evidence="3">JCM 17342</strain>
    </source>
</reference>
<dbReference type="InterPro" id="IPR052512">
    <property type="entry name" value="4CMD/NDH-1_regulator"/>
</dbReference>
<comment type="caution">
    <text evidence="2">The sequence shown here is derived from an EMBL/GenBank/DDBJ whole genome shotgun (WGS) entry which is preliminary data.</text>
</comment>
<dbReference type="SUPFAM" id="SSF69118">
    <property type="entry name" value="AhpD-like"/>
    <property type="match status" value="1"/>
</dbReference>
<dbReference type="EMBL" id="BAABAL010000018">
    <property type="protein sequence ID" value="GAA4020841.1"/>
    <property type="molecule type" value="Genomic_DNA"/>
</dbReference>
<accession>A0ABP7T4P7</accession>
<protein>
    <submittedName>
        <fullName evidence="2">Carboxymuconolactone decarboxylase family protein</fullName>
    </submittedName>
</protein>